<feature type="domain" description="Cep192-like" evidence="2">
    <location>
        <begin position="493"/>
        <end position="602"/>
    </location>
</feature>
<feature type="region of interest" description="Disordered" evidence="1">
    <location>
        <begin position="59"/>
        <end position="102"/>
    </location>
</feature>
<dbReference type="InterPro" id="IPR054087">
    <property type="entry name" value="Cep192-like_D7"/>
</dbReference>
<feature type="region of interest" description="Disordered" evidence="1">
    <location>
        <begin position="413"/>
        <end position="493"/>
    </location>
</feature>
<dbReference type="Pfam" id="PF22065">
    <property type="entry name" value="Cep192_D7"/>
    <property type="match status" value="1"/>
</dbReference>
<feature type="compositionally biased region" description="Basic and acidic residues" evidence="1">
    <location>
        <begin position="454"/>
        <end position="464"/>
    </location>
</feature>
<dbReference type="EMBL" id="QEAN01000325">
    <property type="protein sequence ID" value="TPX40152.1"/>
    <property type="molecule type" value="Genomic_DNA"/>
</dbReference>
<dbReference type="Gene3D" id="2.60.40.10">
    <property type="entry name" value="Immunoglobulins"/>
    <property type="match status" value="1"/>
</dbReference>
<name>A0A507CK40_9FUNG</name>
<proteinExistence type="predicted"/>
<sequence>MLGEVNTYGVDFTASAAKAKLDHLRWKQAVFALLAEIDEALQLPISPVHASTVNHAIKLDQPASIRDPSHRTENSTSDPSSTTVVESVADSNIGNPSHELGPLGRLEKEAVASISVVEIHGTDSHPEAGYSYLFASTSDYVESIFDVELELVGGSSFSDDESTDSCSTKISSRVSDPFDVAGSSTFKLHSPFTPIRIKDGRPASDDEEHDTTLDGLQGPEPLAMVTGVDNEGISVQDEFMALKPDMVTILRSNIMMGDGKCILDGECRSVSRMSFLENDCKSDLSSVAVDESVLGEDHLLPLAKDDGLVAMQNEQPKGMEGLPSPGTFFAALSGQLGSLEGRTDERNRPVFGTPEKDRYGNIVETIELTPTVTTVITPNGSRLVRAPLYASPTDKIAPQPHVVEPSYAAFKSTQKTKEADTRQPRLPFPDLSADLSHRIPQPPDMINNNMMSSRSDKWPRDHVTPKPVIVLPGTRGSTTMNTRKAAPPQSKHHTNDICFPPVAYGAVSRVIVLLQNLATKSAIWEVSGIGKPHCENVPSASAASSSAAPRAAKRKLAMGQDCFVFAHTRGTVEAMQSAEVIFSFHPLMAGKYSQTFHLRCNGQVVVIHVERRATVPIYKQQKSAVSGGPAKPGKGSAFGVQFQATHCWGSGRRSDYKRGNEISGDDDDAWLYPEDL</sequence>
<organism evidence="3 4">
    <name type="scientific">Synchytrium endobioticum</name>
    <dbReference type="NCBI Taxonomy" id="286115"/>
    <lineage>
        <taxon>Eukaryota</taxon>
        <taxon>Fungi</taxon>
        <taxon>Fungi incertae sedis</taxon>
        <taxon>Chytridiomycota</taxon>
        <taxon>Chytridiomycota incertae sedis</taxon>
        <taxon>Chytridiomycetes</taxon>
        <taxon>Synchytriales</taxon>
        <taxon>Synchytriaceae</taxon>
        <taxon>Synchytrium</taxon>
    </lineage>
</organism>
<feature type="compositionally biased region" description="Polar residues" evidence="1">
    <location>
        <begin position="74"/>
        <end position="95"/>
    </location>
</feature>
<dbReference type="VEuPathDB" id="FungiDB:SeMB42_g06125"/>
<evidence type="ECO:0000313" key="3">
    <source>
        <dbReference type="EMBL" id="TPX40152.1"/>
    </source>
</evidence>
<reference evidence="3 4" key="1">
    <citation type="journal article" date="2019" name="Sci. Rep.">
        <title>Comparative genomics of chytrid fungi reveal insights into the obligate biotrophic and pathogenic lifestyle of Synchytrium endobioticum.</title>
        <authorList>
            <person name="van de Vossenberg B.T.L.H."/>
            <person name="Warris S."/>
            <person name="Nguyen H.D.T."/>
            <person name="van Gent-Pelzer M.P.E."/>
            <person name="Joly D.L."/>
            <person name="van de Geest H.C."/>
            <person name="Bonants P.J.M."/>
            <person name="Smith D.S."/>
            <person name="Levesque C.A."/>
            <person name="van der Lee T.A.J."/>
        </authorList>
    </citation>
    <scope>NUCLEOTIDE SEQUENCE [LARGE SCALE GENOMIC DNA]</scope>
    <source>
        <strain evidence="3 4">MB42</strain>
    </source>
</reference>
<keyword evidence="4" id="KW-1185">Reference proteome</keyword>
<comment type="caution">
    <text evidence="3">The sequence shown here is derived from an EMBL/GenBank/DDBJ whole genome shotgun (WGS) entry which is preliminary data.</text>
</comment>
<dbReference type="InterPro" id="IPR013783">
    <property type="entry name" value="Ig-like_fold"/>
</dbReference>
<protein>
    <recommendedName>
        <fullName evidence="2">Cep192-like domain-containing protein</fullName>
    </recommendedName>
</protein>
<dbReference type="Proteomes" id="UP000317494">
    <property type="component" value="Unassembled WGS sequence"/>
</dbReference>
<gene>
    <name evidence="3" type="ORF">SeMB42_g06125</name>
</gene>
<evidence type="ECO:0000259" key="2">
    <source>
        <dbReference type="Pfam" id="PF22065"/>
    </source>
</evidence>
<accession>A0A507CK40</accession>
<evidence type="ECO:0000313" key="4">
    <source>
        <dbReference type="Proteomes" id="UP000317494"/>
    </source>
</evidence>
<dbReference type="AlphaFoldDB" id="A0A507CK40"/>
<evidence type="ECO:0000256" key="1">
    <source>
        <dbReference type="SAM" id="MobiDB-lite"/>
    </source>
</evidence>